<dbReference type="STRING" id="1433126.BN938_1685"/>
<evidence type="ECO:0000256" key="2">
    <source>
        <dbReference type="SAM" id="Phobius"/>
    </source>
</evidence>
<organism evidence="3 4">
    <name type="scientific">Mucinivorans hirudinis</name>
    <dbReference type="NCBI Taxonomy" id="1433126"/>
    <lineage>
        <taxon>Bacteria</taxon>
        <taxon>Pseudomonadati</taxon>
        <taxon>Bacteroidota</taxon>
        <taxon>Bacteroidia</taxon>
        <taxon>Bacteroidales</taxon>
        <taxon>Rikenellaceae</taxon>
        <taxon>Mucinivorans</taxon>
    </lineage>
</organism>
<sequence length="334" mass="39116">MSLIIGAKFFMNKIEYIRQSHKLTNSRLRKWLDTKYQIFNERNHYAALLWKVAAWVIFGMVSFISWLSFVVSIFVDSKYTTHYMECEIANDKLSDVDAYRYLLNKQLEYTRRLSYGSVPPKEQRRIDKTFEYLFSLYPAPNIEEEDPADDRHREVVENIAEVKEIVTAVADYTEKKQEEEAERKEKETALIAQAQKRKESNINRSGFEPIPIDFCPRLTDHQIEILAKNINKIGAFKRDVTAREIELILICKHTEPLQCSHNKLLALLLELLSIDMFITSKWQRVADHYNCFTSKHGKRLTAKDLSSAKQQADIIDSKKYDMITQCIEELKSGK</sequence>
<evidence type="ECO:0000313" key="4">
    <source>
        <dbReference type="Proteomes" id="UP000027616"/>
    </source>
</evidence>
<feature type="coiled-coil region" evidence="1">
    <location>
        <begin position="162"/>
        <end position="197"/>
    </location>
</feature>
<name>A0A060R8H2_9BACT</name>
<keyword evidence="2" id="KW-0812">Transmembrane</keyword>
<accession>A0A060R8H2</accession>
<keyword evidence="1" id="KW-0175">Coiled coil</keyword>
<protein>
    <submittedName>
        <fullName evidence="3">Uncharacterized protein</fullName>
    </submittedName>
</protein>
<keyword evidence="2" id="KW-0472">Membrane</keyword>
<dbReference type="HOGENOM" id="CLU_841285_0_0_10"/>
<gene>
    <name evidence="3" type="ORF">BN938_1685</name>
</gene>
<keyword evidence="2" id="KW-1133">Transmembrane helix</keyword>
<reference evidence="3 4" key="1">
    <citation type="journal article" date="2015" name="Genome Announc.">
        <title>Complete Genome Sequence of the Novel Leech Symbiont Mucinivorans hirudinis M3T.</title>
        <authorList>
            <person name="Nelson M.C."/>
            <person name="Bomar L."/>
            <person name="Graf J."/>
        </authorList>
    </citation>
    <scope>NUCLEOTIDE SEQUENCE [LARGE SCALE GENOMIC DNA]</scope>
    <source>
        <strain evidence="4">M3</strain>
    </source>
</reference>
<evidence type="ECO:0000256" key="1">
    <source>
        <dbReference type="SAM" id="Coils"/>
    </source>
</evidence>
<proteinExistence type="predicted"/>
<dbReference type="EMBL" id="HG934468">
    <property type="protein sequence ID" value="CDN31765.1"/>
    <property type="molecule type" value="Genomic_DNA"/>
</dbReference>
<evidence type="ECO:0000313" key="3">
    <source>
        <dbReference type="EMBL" id="CDN31765.1"/>
    </source>
</evidence>
<dbReference type="Proteomes" id="UP000027616">
    <property type="component" value="Chromosome I"/>
</dbReference>
<dbReference type="AlphaFoldDB" id="A0A060R8H2"/>
<dbReference type="eggNOG" id="ENOG503416A">
    <property type="taxonomic scope" value="Bacteria"/>
</dbReference>
<keyword evidence="4" id="KW-1185">Reference proteome</keyword>
<feature type="transmembrane region" description="Helical" evidence="2">
    <location>
        <begin position="52"/>
        <end position="75"/>
    </location>
</feature>
<dbReference type="KEGG" id="rbc:BN938_1685"/>